<dbReference type="Proteomes" id="UP001281147">
    <property type="component" value="Unassembled WGS sequence"/>
</dbReference>
<proteinExistence type="predicted"/>
<evidence type="ECO:0000313" key="2">
    <source>
        <dbReference type="Proteomes" id="UP001281147"/>
    </source>
</evidence>
<name>A0ACC3MRP4_9PEZI</name>
<keyword evidence="2" id="KW-1185">Reference proteome</keyword>
<sequence length="387" mass="41217">MSETRNIVVLGASFGGLSAAHYLARHTLPKLQQSKGAKYVLHLVDPSTHFWWHISAPRAMVSVKEIKHSDSFVPIMDGFKQYSTLQDSIIFHHGEATGLDTNTRSVSIKTHEGASETLEYYALIIATGIRSPTPCTTLHGNYDISQRALEDMNGKLASAKDIVIAGGGPVGVETAGEVGDHFNGKANITLIAGSGKLLPVLNETRSKKAAALLAKVGVKVVYNIKVQGTEQASDGKTVVKLDNGETMYADVYIPAAGVTPNTGFIPDNLKQSNGYVKANQQTMRVDDAGPRVYAVGDVAAVDKGAIPVFGANISHDLLADAKAGTITEKKYKANNGETQLVPIGAKTGIGAYNGWSMPAFAVSKFKGKDYMLGNMPGITQGKQYKKP</sequence>
<comment type="caution">
    <text evidence="1">The sequence shown here is derived from an EMBL/GenBank/DDBJ whole genome shotgun (WGS) entry which is preliminary data.</text>
</comment>
<evidence type="ECO:0000313" key="1">
    <source>
        <dbReference type="EMBL" id="KAK3700984.1"/>
    </source>
</evidence>
<protein>
    <submittedName>
        <fullName evidence="1">Uncharacterized protein</fullName>
    </submittedName>
</protein>
<accession>A0ACC3MRP4</accession>
<dbReference type="EMBL" id="JAUTXU010000178">
    <property type="protein sequence ID" value="KAK3700984.1"/>
    <property type="molecule type" value="Genomic_DNA"/>
</dbReference>
<organism evidence="1 2">
    <name type="scientific">Vermiconidia calcicola</name>
    <dbReference type="NCBI Taxonomy" id="1690605"/>
    <lineage>
        <taxon>Eukaryota</taxon>
        <taxon>Fungi</taxon>
        <taxon>Dikarya</taxon>
        <taxon>Ascomycota</taxon>
        <taxon>Pezizomycotina</taxon>
        <taxon>Dothideomycetes</taxon>
        <taxon>Dothideomycetidae</taxon>
        <taxon>Mycosphaerellales</taxon>
        <taxon>Extremaceae</taxon>
        <taxon>Vermiconidia</taxon>
    </lineage>
</organism>
<reference evidence="1" key="1">
    <citation type="submission" date="2023-07" db="EMBL/GenBank/DDBJ databases">
        <title>Black Yeasts Isolated from many extreme environments.</title>
        <authorList>
            <person name="Coleine C."/>
            <person name="Stajich J.E."/>
            <person name="Selbmann L."/>
        </authorList>
    </citation>
    <scope>NUCLEOTIDE SEQUENCE</scope>
    <source>
        <strain evidence="1">CCFEE 5714</strain>
    </source>
</reference>
<gene>
    <name evidence="1" type="ORF">LTR37_015690</name>
</gene>